<feature type="transmembrane region" description="Helical" evidence="10">
    <location>
        <begin position="718"/>
        <end position="735"/>
    </location>
</feature>
<keyword evidence="8 10" id="KW-1133">Transmembrane helix</keyword>
<evidence type="ECO:0000256" key="3">
    <source>
        <dbReference type="ARBA" id="ARBA00004906"/>
    </source>
</evidence>
<reference evidence="13 14" key="1">
    <citation type="journal article" date="2017" name="Mol. Plant">
        <title>The Genome of Medicinal Plant Macleaya cordata Provides New Insights into Benzylisoquinoline Alkaloids Metabolism.</title>
        <authorList>
            <person name="Liu X."/>
            <person name="Liu Y."/>
            <person name="Huang P."/>
            <person name="Ma Y."/>
            <person name="Qing Z."/>
            <person name="Tang Q."/>
            <person name="Cao H."/>
            <person name="Cheng P."/>
            <person name="Zheng Y."/>
            <person name="Yuan Z."/>
            <person name="Zhou Y."/>
            <person name="Liu J."/>
            <person name="Tang Z."/>
            <person name="Zhuo Y."/>
            <person name="Zhang Y."/>
            <person name="Yu L."/>
            <person name="Huang J."/>
            <person name="Yang P."/>
            <person name="Peng Q."/>
            <person name="Zhang J."/>
            <person name="Jiang W."/>
            <person name="Zhang Z."/>
            <person name="Lin K."/>
            <person name="Ro D.K."/>
            <person name="Chen X."/>
            <person name="Xiong X."/>
            <person name="Shang Y."/>
            <person name="Huang S."/>
            <person name="Zeng J."/>
        </authorList>
    </citation>
    <scope>NUCLEOTIDE SEQUENCE [LARGE SCALE GENOMIC DNA]</scope>
    <source>
        <strain evidence="14">cv. BLH2017</strain>
        <tissue evidence="13">Root</tissue>
    </source>
</reference>
<dbReference type="STRING" id="56857.A0A200Q7Y5"/>
<comment type="subcellular location">
    <subcellularLocation>
        <location evidence="2">Endomembrane system</location>
        <topology evidence="2">Multi-pass membrane protein</topology>
    </subcellularLocation>
</comment>
<keyword evidence="5" id="KW-0808">Transferase</keyword>
<evidence type="ECO:0000256" key="8">
    <source>
        <dbReference type="ARBA" id="ARBA00022989"/>
    </source>
</evidence>
<dbReference type="InterPro" id="IPR021319">
    <property type="entry name" value="DUF2921"/>
</dbReference>
<dbReference type="Pfam" id="PF25333">
    <property type="entry name" value="DUF2921_N"/>
    <property type="match status" value="3"/>
</dbReference>
<evidence type="ECO:0000256" key="9">
    <source>
        <dbReference type="ARBA" id="ARBA00023136"/>
    </source>
</evidence>
<dbReference type="InParanoid" id="A0A200Q7Y5"/>
<protein>
    <recommendedName>
        <fullName evidence="4">RING-type E3 ubiquitin transferase</fullName>
        <ecNumber evidence="4">2.3.2.27</ecNumber>
    </recommendedName>
</protein>
<evidence type="ECO:0000256" key="2">
    <source>
        <dbReference type="ARBA" id="ARBA00004127"/>
    </source>
</evidence>
<feature type="domain" description="SWEET-like" evidence="11">
    <location>
        <begin position="708"/>
        <end position="988"/>
    </location>
</feature>
<dbReference type="EMBL" id="MVGT01002786">
    <property type="protein sequence ID" value="OVA06534.1"/>
    <property type="molecule type" value="Genomic_DNA"/>
</dbReference>
<feature type="domain" description="DUF2921" evidence="12">
    <location>
        <begin position="522"/>
        <end position="696"/>
    </location>
</feature>
<feature type="transmembrane region" description="Helical" evidence="10">
    <location>
        <begin position="798"/>
        <end position="817"/>
    </location>
</feature>
<evidence type="ECO:0000256" key="4">
    <source>
        <dbReference type="ARBA" id="ARBA00012483"/>
    </source>
</evidence>
<dbReference type="InterPro" id="IPR057425">
    <property type="entry name" value="DUF2921_N"/>
</dbReference>
<dbReference type="Pfam" id="PF11145">
    <property type="entry name" value="DUF2921"/>
    <property type="match status" value="1"/>
</dbReference>
<dbReference type="GO" id="GO:0061630">
    <property type="term" value="F:ubiquitin protein ligase activity"/>
    <property type="evidence" value="ECO:0007669"/>
    <property type="project" value="UniProtKB-EC"/>
</dbReference>
<gene>
    <name evidence="13" type="ORF">BVC80_1739g18</name>
</gene>
<proteinExistence type="predicted"/>
<feature type="domain" description="DUF2921" evidence="12">
    <location>
        <begin position="301"/>
        <end position="466"/>
    </location>
</feature>
<dbReference type="PANTHER" id="PTHR33389:SF26">
    <property type="match status" value="1"/>
</dbReference>
<name>A0A200Q7Y5_MACCD</name>
<keyword evidence="14" id="KW-1185">Reference proteome</keyword>
<evidence type="ECO:0000256" key="7">
    <source>
        <dbReference type="ARBA" id="ARBA00022786"/>
    </source>
</evidence>
<evidence type="ECO:0000313" key="14">
    <source>
        <dbReference type="Proteomes" id="UP000195402"/>
    </source>
</evidence>
<evidence type="ECO:0000256" key="1">
    <source>
        <dbReference type="ARBA" id="ARBA00000900"/>
    </source>
</evidence>
<evidence type="ECO:0000259" key="12">
    <source>
        <dbReference type="Pfam" id="PF25333"/>
    </source>
</evidence>
<dbReference type="OMA" id="ISRNCCC"/>
<organism evidence="13 14">
    <name type="scientific">Macleaya cordata</name>
    <name type="common">Five-seeded plume-poppy</name>
    <name type="synonym">Bocconia cordata</name>
    <dbReference type="NCBI Taxonomy" id="56857"/>
    <lineage>
        <taxon>Eukaryota</taxon>
        <taxon>Viridiplantae</taxon>
        <taxon>Streptophyta</taxon>
        <taxon>Embryophyta</taxon>
        <taxon>Tracheophyta</taxon>
        <taxon>Spermatophyta</taxon>
        <taxon>Magnoliopsida</taxon>
        <taxon>Ranunculales</taxon>
        <taxon>Papaveraceae</taxon>
        <taxon>Papaveroideae</taxon>
        <taxon>Macleaya</taxon>
    </lineage>
</organism>
<sequence>MNKILALIFHLWILGGLLEFFCFSFTTSLLDYQGLDVPAKTHIDIRFAEVEKHCSSVISSASELTPDDNRRYRLQMELSFHNGDWEQETGGSPLMPFNDNDMPKNSSSFISPYKLVSFAVTNMDPIWSTQNMVTVSGVMSIGITRDSISEYKSYKEFCMSPGVSTLGIVFEGVYVEKNGGERLLCLMGKTSALPSFKGLIDAGKSVEGDRLTYNYQPTLLEDDQILLVLHYPRIFTLTTRAIHGEMRSLREESDLKYFDKVQISSQLGQYSEYQFGSEGFMSKAYTLYSNHDDWMDDGIKFSNASMFCRNLKKWTAYYVYNIVPNWKCNNRDDYCSKLGHFGFESEIWSMNRSFDSVRLIMQNVRCKQETYESNFSNARVAVVFRLIPSSAKQDTEAARTGIGMTLLAEGIWNLSSSELCMVGCLGGSDRCDSQVCLYFPHQFSVKQRSFMSGSVSSIVHGTGSYSFLFEKVLQSADFVDHNWYIYSQLSYKYSKIELARNFLERSQSPNFKASITKSLVSNLTPKDGGELYFLYCLSKELSLRVFAVPDPLPIAHPWGTRIEMKVISLGPLFGSSPSELYGSQLKKNPFNAQDAPTKNHLLNVSAYIQFIGKSYNNLSLLSVEGLYDPIVGKMYLIGCRDVRGLPKILFKSMDLEDGRDCLIEVKIQYPSLINRIVKISIASQRNKDNPLHFSRINLQTRMISYEDQTHDIFFRRNFEGILRILMLSAMVVIILKQLSYIRDKADVVPYVSLTMLGIQILGYSLPLISDAEILFKWKVSQFGGYRSYNLENDQWLDFAKLILPFAIIFTLSFFQNVRKSRLRIPAPKPGKFLNEKHVFIITLFLHVFGFIIAHIVHRVNVNHMLLEPENFELMSANATSNFQKWVTEIEKYVALVQDFFLLPQIIGNFLWEIHGKPLCKSYYIGFTILRLLLNVYDIIRDPICNPYSHEDERIILMHFLPSPGIISIPLTLVVLAITVYIQQRRNYQKLRQTIKMWQCKLLRSESKNV</sequence>
<evidence type="ECO:0000313" key="13">
    <source>
        <dbReference type="EMBL" id="OVA06534.1"/>
    </source>
</evidence>
<comment type="caution">
    <text evidence="13">The sequence shown here is derived from an EMBL/GenBank/DDBJ whole genome shotgun (WGS) entry which is preliminary data.</text>
</comment>
<dbReference type="EC" id="2.3.2.27" evidence="4"/>
<evidence type="ECO:0000256" key="6">
    <source>
        <dbReference type="ARBA" id="ARBA00022692"/>
    </source>
</evidence>
<keyword evidence="6 10" id="KW-0812">Transmembrane</keyword>
<accession>A0A200Q7Y5</accession>
<feature type="transmembrane region" description="Helical" evidence="10">
    <location>
        <begin position="838"/>
        <end position="856"/>
    </location>
</feature>
<feature type="domain" description="DUF2921" evidence="12">
    <location>
        <begin position="50"/>
        <end position="261"/>
    </location>
</feature>
<dbReference type="GO" id="GO:0012505">
    <property type="term" value="C:endomembrane system"/>
    <property type="evidence" value="ECO:0007669"/>
    <property type="project" value="UniProtKB-SubCell"/>
</dbReference>
<comment type="catalytic activity">
    <reaction evidence="1">
        <text>S-ubiquitinyl-[E2 ubiquitin-conjugating enzyme]-L-cysteine + [acceptor protein]-L-lysine = [E2 ubiquitin-conjugating enzyme]-L-cysteine + N(6)-ubiquitinyl-[acceptor protein]-L-lysine.</text>
        <dbReference type="EC" id="2.3.2.27"/>
    </reaction>
</comment>
<comment type="pathway">
    <text evidence="3">Protein modification; protein ubiquitination.</text>
</comment>
<dbReference type="Proteomes" id="UP000195402">
    <property type="component" value="Unassembled WGS sequence"/>
</dbReference>
<feature type="transmembrane region" description="Helical" evidence="10">
    <location>
        <begin position="747"/>
        <end position="768"/>
    </location>
</feature>
<dbReference type="AlphaFoldDB" id="A0A200Q7Y5"/>
<keyword evidence="9 10" id="KW-0472">Membrane</keyword>
<evidence type="ECO:0000256" key="10">
    <source>
        <dbReference type="SAM" id="Phobius"/>
    </source>
</evidence>
<dbReference type="OrthoDB" id="618601at2759"/>
<evidence type="ECO:0000256" key="5">
    <source>
        <dbReference type="ARBA" id="ARBA00022679"/>
    </source>
</evidence>
<evidence type="ECO:0000259" key="11">
    <source>
        <dbReference type="Pfam" id="PF11145"/>
    </source>
</evidence>
<dbReference type="PANTHER" id="PTHR33389">
    <property type="entry name" value="FAMILY PROTEIN, PUTATIVE (DUF2921)-RELATED"/>
    <property type="match status" value="1"/>
</dbReference>
<keyword evidence="7" id="KW-0833">Ubl conjugation pathway</keyword>
<feature type="transmembrane region" description="Helical" evidence="10">
    <location>
        <begin position="959"/>
        <end position="981"/>
    </location>
</feature>